<feature type="region of interest" description="Disordered" evidence="1">
    <location>
        <begin position="1"/>
        <end position="378"/>
    </location>
</feature>
<feature type="compositionally biased region" description="Polar residues" evidence="1">
    <location>
        <begin position="303"/>
        <end position="317"/>
    </location>
</feature>
<dbReference type="InterPro" id="IPR007110">
    <property type="entry name" value="Ig-like_dom"/>
</dbReference>
<dbReference type="EMBL" id="JAKWBI020000017">
    <property type="protein sequence ID" value="KAJ2906213.1"/>
    <property type="molecule type" value="Genomic_DNA"/>
</dbReference>
<dbReference type="AlphaFoldDB" id="A0AAD5WXS5"/>
<evidence type="ECO:0000313" key="4">
    <source>
        <dbReference type="Proteomes" id="UP001201980"/>
    </source>
</evidence>
<gene>
    <name evidence="3" type="ORF">MKZ38_002638</name>
</gene>
<proteinExistence type="predicted"/>
<dbReference type="PROSITE" id="PS50835">
    <property type="entry name" value="IG_LIKE"/>
    <property type="match status" value="1"/>
</dbReference>
<comment type="caution">
    <text evidence="3">The sequence shown here is derived from an EMBL/GenBank/DDBJ whole genome shotgun (WGS) entry which is preliminary data.</text>
</comment>
<feature type="compositionally biased region" description="Low complexity" evidence="1">
    <location>
        <begin position="324"/>
        <end position="333"/>
    </location>
</feature>
<keyword evidence="4" id="KW-1185">Reference proteome</keyword>
<evidence type="ECO:0000313" key="3">
    <source>
        <dbReference type="EMBL" id="KAJ2906213.1"/>
    </source>
</evidence>
<feature type="compositionally biased region" description="Basic residues" evidence="1">
    <location>
        <begin position="285"/>
        <end position="302"/>
    </location>
</feature>
<accession>A0AAD5WXS5</accession>
<feature type="compositionally biased region" description="Low complexity" evidence="1">
    <location>
        <begin position="151"/>
        <end position="162"/>
    </location>
</feature>
<feature type="compositionally biased region" description="Polar residues" evidence="1">
    <location>
        <begin position="79"/>
        <end position="97"/>
    </location>
</feature>
<reference evidence="3" key="1">
    <citation type="submission" date="2022-07" db="EMBL/GenBank/DDBJ databases">
        <title>Draft genome sequence of Zalerion maritima ATCC 34329, a (micro)plastics degrading marine fungus.</title>
        <authorList>
            <person name="Paco A."/>
            <person name="Goncalves M.F.M."/>
            <person name="Rocha-Santos T.A.P."/>
            <person name="Alves A."/>
        </authorList>
    </citation>
    <scope>NUCLEOTIDE SEQUENCE</scope>
    <source>
        <strain evidence="3">ATCC 34329</strain>
    </source>
</reference>
<name>A0AAD5WXS5_9PEZI</name>
<sequence>MDTIKNAIWGSGKNPEEQKTPTQQQELVSGETGDVSQGEPYDAGNMTPQVEKDSNTTEETTQQHKEGADHPTYGMHSEPPSTSAGLQGNKETSTAEQTKPKPAIGNEEEPTCEVTGSGPRPIGEVAWENGGHMPENKTAMTRGVSMNTAKSASSSSSSSSSSSDEKVDESKANPAAVGETECLTSHEHASSATEIAKGTKPTTNEDNATRERATSGSTRESQKEDENFGMNQDGKHPHTDHYISTGMVNKGGNFDVTKPGAGKEAQRLIHQGALQHSQDEETNGAKKHHAKVVPHLPLHKKGSNGSKDQVDANSNGVSSHHHQQQQQQQKQTSPSPPPGTMTKQESAGQGSNTSSKGSDGSKTKLSEKLKNKLHIGSH</sequence>
<dbReference type="Proteomes" id="UP001201980">
    <property type="component" value="Unassembled WGS sequence"/>
</dbReference>
<protein>
    <recommendedName>
        <fullName evidence="2">Ig-like domain-containing protein</fullName>
    </recommendedName>
</protein>
<feature type="compositionally biased region" description="Basic and acidic residues" evidence="1">
    <location>
        <begin position="50"/>
        <end position="69"/>
    </location>
</feature>
<evidence type="ECO:0000256" key="1">
    <source>
        <dbReference type="SAM" id="MobiDB-lite"/>
    </source>
</evidence>
<feature type="domain" description="Ig-like" evidence="2">
    <location>
        <begin position="80"/>
        <end position="196"/>
    </location>
</feature>
<feature type="compositionally biased region" description="Basic and acidic residues" evidence="1">
    <location>
        <begin position="359"/>
        <end position="370"/>
    </location>
</feature>
<evidence type="ECO:0000259" key="2">
    <source>
        <dbReference type="PROSITE" id="PS50835"/>
    </source>
</evidence>
<organism evidence="3 4">
    <name type="scientific">Zalerion maritima</name>
    <dbReference type="NCBI Taxonomy" id="339359"/>
    <lineage>
        <taxon>Eukaryota</taxon>
        <taxon>Fungi</taxon>
        <taxon>Dikarya</taxon>
        <taxon>Ascomycota</taxon>
        <taxon>Pezizomycotina</taxon>
        <taxon>Sordariomycetes</taxon>
        <taxon>Lulworthiomycetidae</taxon>
        <taxon>Lulworthiales</taxon>
        <taxon>Lulworthiaceae</taxon>
        <taxon>Zalerion</taxon>
    </lineage>
</organism>